<keyword evidence="11" id="KW-0779">Telomere</keyword>
<dbReference type="Proteomes" id="UP000245609">
    <property type="component" value="Unassembled WGS sequence"/>
</dbReference>
<gene>
    <name evidence="17" type="ORF">BB560_001772</name>
</gene>
<dbReference type="GO" id="GO:0043130">
    <property type="term" value="F:ubiquitin binding"/>
    <property type="evidence" value="ECO:0007669"/>
    <property type="project" value="InterPro"/>
</dbReference>
<feature type="compositionally biased region" description="Polar residues" evidence="15">
    <location>
        <begin position="526"/>
        <end position="538"/>
    </location>
</feature>
<comment type="subcellular location">
    <subcellularLocation>
        <location evidence="3">Chromosome</location>
        <location evidence="3">Telomere</location>
    </subcellularLocation>
    <subcellularLocation>
        <location evidence="2">Cytoplasm</location>
    </subcellularLocation>
    <subcellularLocation>
        <location evidence="1">Nucleus</location>
    </subcellularLocation>
</comment>
<evidence type="ECO:0000256" key="4">
    <source>
        <dbReference type="ARBA" id="ARBA00005491"/>
    </source>
</evidence>
<evidence type="ECO:0000256" key="6">
    <source>
        <dbReference type="ARBA" id="ARBA00022454"/>
    </source>
</evidence>
<dbReference type="STRING" id="133381.A0A2T9ZGM0"/>
<feature type="compositionally biased region" description="Low complexity" evidence="15">
    <location>
        <begin position="410"/>
        <end position="456"/>
    </location>
</feature>
<evidence type="ECO:0000256" key="5">
    <source>
        <dbReference type="ARBA" id="ARBA00020536"/>
    </source>
</evidence>
<feature type="compositionally biased region" description="Basic and acidic residues" evidence="15">
    <location>
        <begin position="93"/>
        <end position="106"/>
    </location>
</feature>
<evidence type="ECO:0000256" key="10">
    <source>
        <dbReference type="ARBA" id="ARBA00022843"/>
    </source>
</evidence>
<dbReference type="AlphaFoldDB" id="A0A2T9ZGM0"/>
<keyword evidence="8" id="KW-0227">DNA damage</keyword>
<feature type="compositionally biased region" description="Low complexity" evidence="15">
    <location>
        <begin position="299"/>
        <end position="325"/>
    </location>
</feature>
<proteinExistence type="inferred from homology"/>
<dbReference type="GO" id="GO:0006281">
    <property type="term" value="P:DNA repair"/>
    <property type="evidence" value="ECO:0007669"/>
    <property type="project" value="UniProtKB-KW"/>
</dbReference>
<dbReference type="GO" id="GO:0005634">
    <property type="term" value="C:nucleus"/>
    <property type="evidence" value="ECO:0007669"/>
    <property type="project" value="UniProtKB-SubCell"/>
</dbReference>
<accession>A0A2T9ZGM0</accession>
<feature type="compositionally biased region" description="Low complexity" evidence="15">
    <location>
        <begin position="165"/>
        <end position="181"/>
    </location>
</feature>
<evidence type="ECO:0000256" key="15">
    <source>
        <dbReference type="SAM" id="MobiDB-lite"/>
    </source>
</evidence>
<feature type="region of interest" description="Disordered" evidence="15">
    <location>
        <begin position="641"/>
        <end position="742"/>
    </location>
</feature>
<feature type="region of interest" description="Disordered" evidence="15">
    <location>
        <begin position="93"/>
        <end position="373"/>
    </location>
</feature>
<evidence type="ECO:0000256" key="11">
    <source>
        <dbReference type="ARBA" id="ARBA00022895"/>
    </source>
</evidence>
<dbReference type="GO" id="GO:0005737">
    <property type="term" value="C:cytoplasm"/>
    <property type="evidence" value="ECO:0007669"/>
    <property type="project" value="UniProtKB-SubCell"/>
</dbReference>
<feature type="region of interest" description="Disordered" evidence="15">
    <location>
        <begin position="511"/>
        <end position="543"/>
    </location>
</feature>
<feature type="compositionally biased region" description="Polar residues" evidence="15">
    <location>
        <begin position="641"/>
        <end position="675"/>
    </location>
</feature>
<feature type="compositionally biased region" description="Polar residues" evidence="15">
    <location>
        <begin position="35"/>
        <end position="45"/>
    </location>
</feature>
<keyword evidence="12" id="KW-0238">DNA-binding</keyword>
<feature type="compositionally biased region" description="Polar residues" evidence="15">
    <location>
        <begin position="117"/>
        <end position="128"/>
    </location>
</feature>
<reference evidence="17 18" key="1">
    <citation type="journal article" date="2018" name="MBio">
        <title>Comparative Genomics Reveals the Core Gene Toolbox for the Fungus-Insect Symbiosis.</title>
        <authorList>
            <person name="Wang Y."/>
            <person name="Stata M."/>
            <person name="Wang W."/>
            <person name="Stajich J.E."/>
            <person name="White M.M."/>
            <person name="Moncalvo J.M."/>
        </authorList>
    </citation>
    <scope>NUCLEOTIDE SEQUENCE [LARGE SCALE GENOMIC DNA]</scope>
    <source>
        <strain evidence="17 18">SC-DP-2</strain>
    </source>
</reference>
<feature type="compositionally biased region" description="Polar residues" evidence="15">
    <location>
        <begin position="726"/>
        <end position="735"/>
    </location>
</feature>
<comment type="similarity">
    <text evidence="4">Belongs to the DEF1 family.</text>
</comment>
<evidence type="ECO:0000256" key="13">
    <source>
        <dbReference type="ARBA" id="ARBA00023204"/>
    </source>
</evidence>
<keyword evidence="9" id="KW-0833">Ubl conjugation pathway</keyword>
<name>A0A2T9ZGM0_9FUNG</name>
<dbReference type="GO" id="GO:0003677">
    <property type="term" value="F:DNA binding"/>
    <property type="evidence" value="ECO:0007669"/>
    <property type="project" value="UniProtKB-KW"/>
</dbReference>
<feature type="compositionally biased region" description="Low complexity" evidence="15">
    <location>
        <begin position="332"/>
        <end position="345"/>
    </location>
</feature>
<evidence type="ECO:0000256" key="9">
    <source>
        <dbReference type="ARBA" id="ARBA00022786"/>
    </source>
</evidence>
<keyword evidence="6" id="KW-0158">Chromosome</keyword>
<evidence type="ECO:0000256" key="1">
    <source>
        <dbReference type="ARBA" id="ARBA00004123"/>
    </source>
</evidence>
<feature type="domain" description="CUE" evidence="16">
    <location>
        <begin position="53"/>
        <end position="96"/>
    </location>
</feature>
<evidence type="ECO:0000256" key="8">
    <source>
        <dbReference type="ARBA" id="ARBA00022763"/>
    </source>
</evidence>
<evidence type="ECO:0000313" key="18">
    <source>
        <dbReference type="Proteomes" id="UP000245609"/>
    </source>
</evidence>
<sequence>MSSVEPAVSIAHSSRPQMDKSKSSKKPSKFTKNKQFASSNNSIQADDSLPFSKYKSEIPTLLEVFPNWTKTDLFYALEEAEGDLEIAISRISEVKSRKDKLQDAKRASKSSNASANYQGKSTKLTPNPNLHPKKHYPKSSETGSVSNKATDSKASGSTALEVKDTTSSSSDSKTTSETRSSPNGIEPNPNTKSKHSPSLRSESSKYRGKTFQSKSRQPEKPAAVPPPPSNAPVSWAKIAKRAIKTSPPPSPKQKPLSKAPLAAEKPSESSPEQIESKDQPPQVSPEDTSASLESVSSAPEQNSSEPVSESPEVSESLPNPDTTTSSKKETSATESSSVPEDTSSSNIEKSQQEVAQSTPKSHTHSTRILKQKEAVVMPPGAFDVDQLGLKFGHLSTKQANLPADSISADPAVTEAKPAATTPAAASTEAPETSSQTTSAEQKPAASKTSTASSQPQNPLAAYAAAHQNDQQYQQTGALPLPQGPLPNDFGANVLYRFDANRFGQMGGYYNENNTAPYPNPKEENTSTHNAPSAVASNTGPVSVPIPPGSGIGMGSYSQQFQPNAFQNLNNVPMLSPMYFNMNMMQPSNQFPNPNLGSNYNQPFIKQQMYQMYHNNPQNLSMQQFQLQQLNITQASQYGSYPVNAHSNQQQTPGSFDSEPSQTQNVQQYSLGNNQIPGFFASGAKPSQASGSNIPSIPNNKETQSSSSSSSNQQGNHPATIIGGTTFYPNPQQQPGYQMEYSNPYQQSLSPQQYYNNYSYPQQHSYSHLSPSQGQQGQQAQQGHHQAHPQANQYAQQAGVSSAYGAKHQYNNSGPIHSAATWGLQLLWSIEISELLVWPELELIYICL</sequence>
<dbReference type="InterPro" id="IPR003892">
    <property type="entry name" value="CUE"/>
</dbReference>
<evidence type="ECO:0000256" key="7">
    <source>
        <dbReference type="ARBA" id="ARBA00022490"/>
    </source>
</evidence>
<feature type="compositionally biased region" description="Polar residues" evidence="15">
    <location>
        <begin position="139"/>
        <end position="158"/>
    </location>
</feature>
<keyword evidence="14" id="KW-0539">Nucleus</keyword>
<feature type="region of interest" description="Disordered" evidence="15">
    <location>
        <begin position="1"/>
        <end position="50"/>
    </location>
</feature>
<dbReference type="PROSITE" id="PS51140">
    <property type="entry name" value="CUE"/>
    <property type="match status" value="1"/>
</dbReference>
<feature type="region of interest" description="Disordered" evidence="15">
    <location>
        <begin position="405"/>
        <end position="458"/>
    </location>
</feature>
<keyword evidence="13" id="KW-0234">DNA repair</keyword>
<evidence type="ECO:0000256" key="3">
    <source>
        <dbReference type="ARBA" id="ARBA00004574"/>
    </source>
</evidence>
<keyword evidence="7" id="KW-0963">Cytoplasm</keyword>
<evidence type="ECO:0000256" key="14">
    <source>
        <dbReference type="ARBA" id="ARBA00023242"/>
    </source>
</evidence>
<comment type="caution">
    <text evidence="17">The sequence shown here is derived from an EMBL/GenBank/DDBJ whole genome shotgun (WGS) entry which is preliminary data.</text>
</comment>
<feature type="compositionally biased region" description="Polar residues" evidence="15">
    <location>
        <begin position="346"/>
        <end position="360"/>
    </location>
</feature>
<dbReference type="Pfam" id="PF02845">
    <property type="entry name" value="CUE"/>
    <property type="match status" value="1"/>
</dbReference>
<evidence type="ECO:0000259" key="16">
    <source>
        <dbReference type="PROSITE" id="PS51140"/>
    </source>
</evidence>
<evidence type="ECO:0000313" key="17">
    <source>
        <dbReference type="EMBL" id="PVV03731.1"/>
    </source>
</evidence>
<evidence type="ECO:0000256" key="12">
    <source>
        <dbReference type="ARBA" id="ARBA00023125"/>
    </source>
</evidence>
<dbReference type="EMBL" id="MBFS01000199">
    <property type="protein sequence ID" value="PVV03731.1"/>
    <property type="molecule type" value="Genomic_DNA"/>
</dbReference>
<feature type="region of interest" description="Disordered" evidence="15">
    <location>
        <begin position="763"/>
        <end position="797"/>
    </location>
</feature>
<keyword evidence="10" id="KW-0832">Ubl conjugation</keyword>
<keyword evidence="18" id="KW-1185">Reference proteome</keyword>
<feature type="compositionally biased region" description="Low complexity" evidence="15">
    <location>
        <begin position="253"/>
        <end position="263"/>
    </location>
</feature>
<dbReference type="OrthoDB" id="5396806at2759"/>
<dbReference type="CDD" id="cd14368">
    <property type="entry name" value="CUE_DEF1_like"/>
    <property type="match status" value="1"/>
</dbReference>
<feature type="compositionally biased region" description="Polar residues" evidence="15">
    <location>
        <begin position="684"/>
        <end position="703"/>
    </location>
</feature>
<feature type="compositionally biased region" description="Basic residues" evidence="15">
    <location>
        <begin position="23"/>
        <end position="32"/>
    </location>
</feature>
<dbReference type="InterPro" id="IPR041803">
    <property type="entry name" value="DEF1_CUE"/>
</dbReference>
<dbReference type="GO" id="GO:0000781">
    <property type="term" value="C:chromosome, telomeric region"/>
    <property type="evidence" value="ECO:0007669"/>
    <property type="project" value="UniProtKB-SubCell"/>
</dbReference>
<protein>
    <recommendedName>
        <fullName evidence="5">RNA polymerase II degradation factor 1</fullName>
    </recommendedName>
</protein>
<feature type="compositionally biased region" description="Polar residues" evidence="15">
    <location>
        <begin position="268"/>
        <end position="298"/>
    </location>
</feature>
<organism evidence="17 18">
    <name type="scientific">Smittium megazygosporum</name>
    <dbReference type="NCBI Taxonomy" id="133381"/>
    <lineage>
        <taxon>Eukaryota</taxon>
        <taxon>Fungi</taxon>
        <taxon>Fungi incertae sedis</taxon>
        <taxon>Zoopagomycota</taxon>
        <taxon>Kickxellomycotina</taxon>
        <taxon>Harpellomycetes</taxon>
        <taxon>Harpellales</taxon>
        <taxon>Legeriomycetaceae</taxon>
        <taxon>Smittium</taxon>
    </lineage>
</organism>
<feature type="compositionally biased region" description="Low complexity" evidence="15">
    <location>
        <begin position="763"/>
        <end position="792"/>
    </location>
</feature>
<evidence type="ECO:0000256" key="2">
    <source>
        <dbReference type="ARBA" id="ARBA00004496"/>
    </source>
</evidence>